<evidence type="ECO:0000259" key="2">
    <source>
        <dbReference type="Pfam" id="PF22767"/>
    </source>
</evidence>
<evidence type="ECO:0000259" key="1">
    <source>
        <dbReference type="Pfam" id="PF00881"/>
    </source>
</evidence>
<dbReference type="InterPro" id="IPR052544">
    <property type="entry name" value="Bacteriocin_Proc_Enz"/>
</dbReference>
<dbReference type="Pfam" id="PF00881">
    <property type="entry name" value="Nitroreductase"/>
    <property type="match status" value="1"/>
</dbReference>
<accession>A0ABV9CSL2</accession>
<dbReference type="SUPFAM" id="SSF55469">
    <property type="entry name" value="FMN-dependent nitroreductase-like"/>
    <property type="match status" value="1"/>
</dbReference>
<dbReference type="PANTHER" id="PTHR43745">
    <property type="entry name" value="NITROREDUCTASE MJ1384-RELATED"/>
    <property type="match status" value="1"/>
</dbReference>
<evidence type="ECO:0000313" key="4">
    <source>
        <dbReference type="Proteomes" id="UP001596004"/>
    </source>
</evidence>
<comment type="caution">
    <text evidence="3">The sequence shown here is derived from an EMBL/GenBank/DDBJ whole genome shotgun (WGS) entry which is preliminary data.</text>
</comment>
<dbReference type="Pfam" id="PF22767">
    <property type="entry name" value="ThcOx"/>
    <property type="match status" value="1"/>
</dbReference>
<dbReference type="RefSeq" id="WP_380847709.1">
    <property type="nucleotide sequence ID" value="NZ_JBHSFP010000030.1"/>
</dbReference>
<evidence type="ECO:0000313" key="3">
    <source>
        <dbReference type="EMBL" id="MFC4535343.1"/>
    </source>
</evidence>
<sequence>MTGPAPMPMVGLREDAVVDAADGVVTITQPFGAVTLRGVPRAVESLLRELPGTLAGEDDLAERLLAAGGTSQEAAVLYLTLSRLHPVLVHAVEPLLRVAPIARDAGFRLPALTPQDTVSLSRFAFVRRSEQGLVLESPMSRHRVTLTEDAMPLLAALARPVLVKEAPEALAHLVAAGMAFAGDAEERDPALRAWDFHDLLFHSRSRSGRHDQPFGATFRFADELPPEPAVKRPPEGAAVELYAPSLEEAAVADPPFTTVLESRRSVREYAAPPTLRQLGELLYRAARVKDVHGPVPGRPYEASSRPYPGGGAAYELELYLTVARCEGLDGGVYYYDPLGHRLVTLPARPEDTRAMLAVARLATGGLADPDVLITVTSRFRRVSWKYSGLAYAATLKNVGVLYQTFYLVATAMGMAPCALGSGDADLAARAFGLDWATESSVGDFLIGGAPAGSGP</sequence>
<feature type="domain" description="Cyanobactin oxidase ThcOx second" evidence="2">
    <location>
        <begin position="119"/>
        <end position="211"/>
    </location>
</feature>
<protein>
    <submittedName>
        <fullName evidence="3">SagB family peptide dehydrogenase</fullName>
    </submittedName>
</protein>
<dbReference type="InterPro" id="IPR029479">
    <property type="entry name" value="Nitroreductase"/>
</dbReference>
<dbReference type="EMBL" id="JBHSFP010000030">
    <property type="protein sequence ID" value="MFC4535343.1"/>
    <property type="molecule type" value="Genomic_DNA"/>
</dbReference>
<proteinExistence type="predicted"/>
<dbReference type="InterPro" id="IPR020051">
    <property type="entry name" value="SagB-type_dehydrogenase"/>
</dbReference>
<organism evidence="3 4">
    <name type="scientific">Sphaerisporangium dianthi</name>
    <dbReference type="NCBI Taxonomy" id="1436120"/>
    <lineage>
        <taxon>Bacteria</taxon>
        <taxon>Bacillati</taxon>
        <taxon>Actinomycetota</taxon>
        <taxon>Actinomycetes</taxon>
        <taxon>Streptosporangiales</taxon>
        <taxon>Streptosporangiaceae</taxon>
        <taxon>Sphaerisporangium</taxon>
    </lineage>
</organism>
<dbReference type="PANTHER" id="PTHR43745:SF2">
    <property type="entry name" value="NITROREDUCTASE MJ1384-RELATED"/>
    <property type="match status" value="1"/>
</dbReference>
<reference evidence="4" key="1">
    <citation type="journal article" date="2019" name="Int. J. Syst. Evol. Microbiol.">
        <title>The Global Catalogue of Microorganisms (GCM) 10K type strain sequencing project: providing services to taxonomists for standard genome sequencing and annotation.</title>
        <authorList>
            <consortium name="The Broad Institute Genomics Platform"/>
            <consortium name="The Broad Institute Genome Sequencing Center for Infectious Disease"/>
            <person name="Wu L."/>
            <person name="Ma J."/>
        </authorList>
    </citation>
    <scope>NUCLEOTIDE SEQUENCE [LARGE SCALE GENOMIC DNA]</scope>
    <source>
        <strain evidence="4">CGMCC 4.7132</strain>
    </source>
</reference>
<dbReference type="Proteomes" id="UP001596004">
    <property type="component" value="Unassembled WGS sequence"/>
</dbReference>
<dbReference type="CDD" id="cd02142">
    <property type="entry name" value="McbC_SagB-like_oxidoreductase"/>
    <property type="match status" value="1"/>
</dbReference>
<feature type="domain" description="Nitroreductase" evidence="1">
    <location>
        <begin position="261"/>
        <end position="436"/>
    </location>
</feature>
<keyword evidence="4" id="KW-1185">Reference proteome</keyword>
<dbReference type="InterPro" id="IPR054488">
    <property type="entry name" value="ThcOx_dom2"/>
</dbReference>
<dbReference type="Gene3D" id="3.40.109.10">
    <property type="entry name" value="NADH Oxidase"/>
    <property type="match status" value="1"/>
</dbReference>
<dbReference type="InterPro" id="IPR000415">
    <property type="entry name" value="Nitroreductase-like"/>
</dbReference>
<dbReference type="NCBIfam" id="TIGR03605">
    <property type="entry name" value="antibiot_sagB"/>
    <property type="match status" value="1"/>
</dbReference>
<name>A0ABV9CSL2_9ACTN</name>
<gene>
    <name evidence="3" type="ORF">ACFO60_31660</name>
</gene>